<comment type="caution">
    <text evidence="1">The sequence shown here is derived from an EMBL/GenBank/DDBJ whole genome shotgun (WGS) entry which is preliminary data.</text>
</comment>
<gene>
    <name evidence="1" type="ORF">B3C1_00025</name>
</gene>
<dbReference type="AlphaFoldDB" id="K2K4D3"/>
<name>K2K4D3_9GAMM</name>
<dbReference type="EMBL" id="AMRI01000001">
    <property type="protein sequence ID" value="EKE77799.1"/>
    <property type="molecule type" value="Genomic_DNA"/>
</dbReference>
<proteinExistence type="predicted"/>
<dbReference type="eggNOG" id="ENOG502Z8SY">
    <property type="taxonomic scope" value="Bacteria"/>
</dbReference>
<protein>
    <submittedName>
        <fullName evidence="1">Uncharacterized protein</fullName>
    </submittedName>
</protein>
<dbReference type="Proteomes" id="UP000006755">
    <property type="component" value="Unassembled WGS sequence"/>
</dbReference>
<dbReference type="STRING" id="745411.B3C1_00025"/>
<dbReference type="OrthoDB" id="5674923at2"/>
<evidence type="ECO:0000313" key="1">
    <source>
        <dbReference type="EMBL" id="EKE77799.1"/>
    </source>
</evidence>
<keyword evidence="2" id="KW-1185">Reference proteome</keyword>
<dbReference type="Pfam" id="PF21813">
    <property type="entry name" value="DUF6882"/>
    <property type="match status" value="1"/>
</dbReference>
<dbReference type="RefSeq" id="WP_008482054.1">
    <property type="nucleotide sequence ID" value="NZ_AMRI01000001.1"/>
</dbReference>
<sequence length="159" mass="18179">MTETLAEEKWIAQVTESHNYLTDRQDELVAQYKLGEHKRFDWDQDTGSLVFSNDGVVAVIAKVQFVGSVSTTSNTWLWSWANSTVRDNVKDQMHIVRDFGERSGFAALTTDKWEADEVDGWEMTSITAWLLNAKGAYRTPSENGFTYMVITEIQWANNE</sequence>
<reference evidence="1 2" key="1">
    <citation type="journal article" date="2012" name="J. Bacteriol.">
        <title>Genome Sequence of Gallaecimonas xiamenensis Type Strain 3-C-1.</title>
        <authorList>
            <person name="Lai Q."/>
            <person name="Wang L."/>
            <person name="Wang W."/>
            <person name="Shao Z."/>
        </authorList>
    </citation>
    <scope>NUCLEOTIDE SEQUENCE [LARGE SCALE GENOMIC DNA]</scope>
    <source>
        <strain evidence="1 2">3-C-1</strain>
    </source>
</reference>
<dbReference type="InterPro" id="IPR049249">
    <property type="entry name" value="DUF6882"/>
</dbReference>
<evidence type="ECO:0000313" key="2">
    <source>
        <dbReference type="Proteomes" id="UP000006755"/>
    </source>
</evidence>
<accession>K2K4D3</accession>
<organism evidence="1 2">
    <name type="scientific">Gallaecimonas xiamenensis 3-C-1</name>
    <dbReference type="NCBI Taxonomy" id="745411"/>
    <lineage>
        <taxon>Bacteria</taxon>
        <taxon>Pseudomonadati</taxon>
        <taxon>Pseudomonadota</taxon>
        <taxon>Gammaproteobacteria</taxon>
        <taxon>Enterobacterales</taxon>
        <taxon>Gallaecimonadaceae</taxon>
        <taxon>Gallaecimonas</taxon>
    </lineage>
</organism>